<keyword evidence="1" id="KW-1133">Transmembrane helix</keyword>
<evidence type="ECO:0000256" key="1">
    <source>
        <dbReference type="SAM" id="Phobius"/>
    </source>
</evidence>
<keyword evidence="1" id="KW-0812">Transmembrane</keyword>
<dbReference type="EMBL" id="MU002334">
    <property type="protein sequence ID" value="KAF2787310.1"/>
    <property type="molecule type" value="Genomic_DNA"/>
</dbReference>
<sequence>MSYLFALALYGSAKSLYRQYYSRGLYLTTIGLALFYLGDVTRLISVYIASYNLNREQLFATHFCLAFLHVSEAEKCRAYVLDEPRDIENTLSTPLPREFTAGNCKRGLQTWCCRSSYTEHWLR</sequence>
<feature type="transmembrane region" description="Helical" evidence="1">
    <location>
        <begin position="25"/>
        <end position="49"/>
    </location>
</feature>
<keyword evidence="1" id="KW-0472">Membrane</keyword>
<dbReference type="AlphaFoldDB" id="A0A6A6WT33"/>
<organism evidence="2 3">
    <name type="scientific">Melanomma pulvis-pyrius CBS 109.77</name>
    <dbReference type="NCBI Taxonomy" id="1314802"/>
    <lineage>
        <taxon>Eukaryota</taxon>
        <taxon>Fungi</taxon>
        <taxon>Dikarya</taxon>
        <taxon>Ascomycota</taxon>
        <taxon>Pezizomycotina</taxon>
        <taxon>Dothideomycetes</taxon>
        <taxon>Pleosporomycetidae</taxon>
        <taxon>Pleosporales</taxon>
        <taxon>Melanommataceae</taxon>
        <taxon>Melanomma</taxon>
    </lineage>
</organism>
<reference evidence="2" key="1">
    <citation type="journal article" date="2020" name="Stud. Mycol.">
        <title>101 Dothideomycetes genomes: a test case for predicting lifestyles and emergence of pathogens.</title>
        <authorList>
            <person name="Haridas S."/>
            <person name="Albert R."/>
            <person name="Binder M."/>
            <person name="Bloem J."/>
            <person name="Labutti K."/>
            <person name="Salamov A."/>
            <person name="Andreopoulos B."/>
            <person name="Baker S."/>
            <person name="Barry K."/>
            <person name="Bills G."/>
            <person name="Bluhm B."/>
            <person name="Cannon C."/>
            <person name="Castanera R."/>
            <person name="Culley D."/>
            <person name="Daum C."/>
            <person name="Ezra D."/>
            <person name="Gonzalez J."/>
            <person name="Henrissat B."/>
            <person name="Kuo A."/>
            <person name="Liang C."/>
            <person name="Lipzen A."/>
            <person name="Lutzoni F."/>
            <person name="Magnuson J."/>
            <person name="Mondo S."/>
            <person name="Nolan M."/>
            <person name="Ohm R."/>
            <person name="Pangilinan J."/>
            <person name="Park H.-J."/>
            <person name="Ramirez L."/>
            <person name="Alfaro M."/>
            <person name="Sun H."/>
            <person name="Tritt A."/>
            <person name="Yoshinaga Y."/>
            <person name="Zwiers L.-H."/>
            <person name="Turgeon B."/>
            <person name="Goodwin S."/>
            <person name="Spatafora J."/>
            <person name="Crous P."/>
            <person name="Grigoriev I."/>
        </authorList>
    </citation>
    <scope>NUCLEOTIDE SEQUENCE</scope>
    <source>
        <strain evidence="2">CBS 109.77</strain>
    </source>
</reference>
<gene>
    <name evidence="2" type="ORF">K505DRAFT_128472</name>
</gene>
<protein>
    <submittedName>
        <fullName evidence="2">Uncharacterized protein</fullName>
    </submittedName>
</protein>
<evidence type="ECO:0000313" key="2">
    <source>
        <dbReference type="EMBL" id="KAF2787310.1"/>
    </source>
</evidence>
<evidence type="ECO:0000313" key="3">
    <source>
        <dbReference type="Proteomes" id="UP000799757"/>
    </source>
</evidence>
<keyword evidence="3" id="KW-1185">Reference proteome</keyword>
<name>A0A6A6WT33_9PLEO</name>
<proteinExistence type="predicted"/>
<accession>A0A6A6WT33</accession>
<dbReference type="Proteomes" id="UP000799757">
    <property type="component" value="Unassembled WGS sequence"/>
</dbReference>